<dbReference type="InterPro" id="IPR025110">
    <property type="entry name" value="AMP-bd_C"/>
</dbReference>
<feature type="domain" description="AMP-binding enzyme C-terminal" evidence="3">
    <location>
        <begin position="81"/>
        <end position="159"/>
    </location>
</feature>
<evidence type="ECO:0000313" key="5">
    <source>
        <dbReference type="Proteomes" id="UP000653305"/>
    </source>
</evidence>
<dbReference type="Proteomes" id="UP000653305">
    <property type="component" value="Unassembled WGS sequence"/>
</dbReference>
<protein>
    <submittedName>
        <fullName evidence="4">Probable acyl-activating enzyme 5 peroxisomal</fullName>
    </submittedName>
</protein>
<dbReference type="GO" id="GO:0016874">
    <property type="term" value="F:ligase activity"/>
    <property type="evidence" value="ECO:0007669"/>
    <property type="project" value="UniProtKB-KW"/>
</dbReference>
<evidence type="ECO:0000256" key="2">
    <source>
        <dbReference type="ARBA" id="ARBA00022598"/>
    </source>
</evidence>
<evidence type="ECO:0000313" key="4">
    <source>
        <dbReference type="EMBL" id="GFQ05467.1"/>
    </source>
</evidence>
<keyword evidence="5" id="KW-1185">Reference proteome</keyword>
<dbReference type="FunFam" id="3.30.300.30:FF:000008">
    <property type="entry name" value="2,3-dihydroxybenzoate-AMP ligase"/>
    <property type="match status" value="1"/>
</dbReference>
<gene>
    <name evidence="4" type="ORF">PHJA_002690800</name>
</gene>
<dbReference type="AlphaFoldDB" id="A0A830D1D2"/>
<evidence type="ECO:0000256" key="1">
    <source>
        <dbReference type="ARBA" id="ARBA00006432"/>
    </source>
</evidence>
<dbReference type="OrthoDB" id="10253115at2759"/>
<dbReference type="PANTHER" id="PTHR43859">
    <property type="entry name" value="ACYL-ACTIVATING ENZYME"/>
    <property type="match status" value="1"/>
</dbReference>
<dbReference type="InterPro" id="IPR042099">
    <property type="entry name" value="ANL_N_sf"/>
</dbReference>
<keyword evidence="2" id="KW-0436">Ligase</keyword>
<dbReference type="Gene3D" id="3.30.300.30">
    <property type="match status" value="1"/>
</dbReference>
<comment type="caution">
    <text evidence="4">The sequence shown here is derived from an EMBL/GenBank/DDBJ whole genome shotgun (WGS) entry which is preliminary data.</text>
</comment>
<dbReference type="SUPFAM" id="SSF56801">
    <property type="entry name" value="Acetyl-CoA synthetase-like"/>
    <property type="match status" value="1"/>
</dbReference>
<reference evidence="4" key="1">
    <citation type="submission" date="2020-07" db="EMBL/GenBank/DDBJ databases">
        <title>Ethylene signaling mediates host invasion by parasitic plants.</title>
        <authorList>
            <person name="Yoshida S."/>
        </authorList>
    </citation>
    <scope>NUCLEOTIDE SEQUENCE</scope>
    <source>
        <strain evidence="4">Okayama</strain>
    </source>
</reference>
<organism evidence="4 5">
    <name type="scientific">Phtheirospermum japonicum</name>
    <dbReference type="NCBI Taxonomy" id="374723"/>
    <lineage>
        <taxon>Eukaryota</taxon>
        <taxon>Viridiplantae</taxon>
        <taxon>Streptophyta</taxon>
        <taxon>Embryophyta</taxon>
        <taxon>Tracheophyta</taxon>
        <taxon>Spermatophyta</taxon>
        <taxon>Magnoliopsida</taxon>
        <taxon>eudicotyledons</taxon>
        <taxon>Gunneridae</taxon>
        <taxon>Pentapetalae</taxon>
        <taxon>asterids</taxon>
        <taxon>lamiids</taxon>
        <taxon>Lamiales</taxon>
        <taxon>Orobanchaceae</taxon>
        <taxon>Orobanchaceae incertae sedis</taxon>
        <taxon>Phtheirospermum</taxon>
    </lineage>
</organism>
<dbReference type="EMBL" id="BMAC01001071">
    <property type="protein sequence ID" value="GFQ05467.1"/>
    <property type="molecule type" value="Genomic_DNA"/>
</dbReference>
<dbReference type="PANTHER" id="PTHR43859:SF63">
    <property type="entry name" value="ACYL-ACTIVATING ENZYME 6-RELATED"/>
    <property type="match status" value="1"/>
</dbReference>
<proteinExistence type="inferred from homology"/>
<sequence>MDPESGESVKRDGVTIGEIVVRGGSVMLGYLKNPEATSNCLKNGWLYTGDVGVMHSDGYLEIKDRSKDIIITGGENVSSVEVESVLYSNPAVNEAAVVARPDEYWGETPCAFLSLKKGVSLSKPPEYEMIEFCRARLPHYMVPKTVVVMAELPKTATGKVQKFALRDIASQMGAVATASRM</sequence>
<evidence type="ECO:0000259" key="3">
    <source>
        <dbReference type="Pfam" id="PF13193"/>
    </source>
</evidence>
<accession>A0A830D1D2</accession>
<name>A0A830D1D2_9LAMI</name>
<comment type="similarity">
    <text evidence="1">Belongs to the ATP-dependent AMP-binding enzyme family.</text>
</comment>
<dbReference type="Pfam" id="PF13193">
    <property type="entry name" value="AMP-binding_C"/>
    <property type="match status" value="1"/>
</dbReference>
<dbReference type="Gene3D" id="3.40.50.12780">
    <property type="entry name" value="N-terminal domain of ligase-like"/>
    <property type="match status" value="1"/>
</dbReference>
<dbReference type="InterPro" id="IPR045851">
    <property type="entry name" value="AMP-bd_C_sf"/>
</dbReference>